<dbReference type="Proteomes" id="UP001608902">
    <property type="component" value="Unassembled WGS sequence"/>
</dbReference>
<gene>
    <name evidence="3" type="ORF">AB6A40_004957</name>
</gene>
<dbReference type="EMBL" id="JBGFUD010003021">
    <property type="protein sequence ID" value="MFH4978248.1"/>
    <property type="molecule type" value="Genomic_DNA"/>
</dbReference>
<feature type="transmembrane region" description="Helical" evidence="1">
    <location>
        <begin position="319"/>
        <end position="340"/>
    </location>
</feature>
<organism evidence="3 4">
    <name type="scientific">Gnathostoma spinigerum</name>
    <dbReference type="NCBI Taxonomy" id="75299"/>
    <lineage>
        <taxon>Eukaryota</taxon>
        <taxon>Metazoa</taxon>
        <taxon>Ecdysozoa</taxon>
        <taxon>Nematoda</taxon>
        <taxon>Chromadorea</taxon>
        <taxon>Rhabditida</taxon>
        <taxon>Spirurina</taxon>
        <taxon>Gnathostomatomorpha</taxon>
        <taxon>Gnathostomatoidea</taxon>
        <taxon>Gnathostomatidae</taxon>
        <taxon>Gnathostoma</taxon>
    </lineage>
</organism>
<dbReference type="Gene3D" id="3.40.50.1820">
    <property type="entry name" value="alpha/beta hydrolase"/>
    <property type="match status" value="1"/>
</dbReference>
<dbReference type="InterPro" id="IPR002018">
    <property type="entry name" value="CarbesteraseB"/>
</dbReference>
<keyword evidence="4" id="KW-1185">Reference proteome</keyword>
<reference evidence="3 4" key="1">
    <citation type="submission" date="2024-08" db="EMBL/GenBank/DDBJ databases">
        <title>Gnathostoma spinigerum genome.</title>
        <authorList>
            <person name="Gonzalez-Bertolin B."/>
            <person name="Monzon S."/>
            <person name="Zaballos A."/>
            <person name="Jimenez P."/>
            <person name="Dekumyoy P."/>
            <person name="Varona S."/>
            <person name="Cuesta I."/>
            <person name="Sumanam S."/>
            <person name="Adisakwattana P."/>
            <person name="Gasser R.B."/>
            <person name="Hernandez-Gonzalez A."/>
            <person name="Young N.D."/>
            <person name="Perteguer M.J."/>
        </authorList>
    </citation>
    <scope>NUCLEOTIDE SEQUENCE [LARGE SCALE GENOMIC DNA]</scope>
    <source>
        <strain evidence="3">AL3</strain>
        <tissue evidence="3">Liver</tissue>
    </source>
</reference>
<dbReference type="AlphaFoldDB" id="A0ABD6EE26"/>
<keyword evidence="1" id="KW-0812">Transmembrane</keyword>
<feature type="domain" description="Carboxylesterase type B" evidence="2">
    <location>
        <begin position="21"/>
        <end position="247"/>
    </location>
</feature>
<sequence>MRSTTVRPSFKLKVFKELDLLRSQEIRKVRTEVIMSGDGVYMANTYFTPSIDTFRIEDSVLPGEPSAVIKEGARVPVMLGVTSGEAGQLIALSMRGTDFVRSSGELNLDGIISPRLYTNYKQVQRVVEERYSGGNMQVEEENEIRNLFTRISTDHNFKAPAAREALFYASNHLTVYAYIFHKENAELMQRVYSQGMKGVGAVHGNDCVYIFNATILSDPSVKRVDWSEEDEKLRQRLTQQMVDFARKPSLMNSDFEPFTALHRIATPIYGPHHSPPEEFFTNISNFWYGTVRSVDLLPLEPEYKVLLQSCTMCGYPYKVPFYIMLSIMIVLLVALAVFFFRRQFVQKAVLYKLAAITSDGFRKA</sequence>
<evidence type="ECO:0000259" key="2">
    <source>
        <dbReference type="Pfam" id="PF00135"/>
    </source>
</evidence>
<dbReference type="InterPro" id="IPR050309">
    <property type="entry name" value="Type-B_Carboxylest/Lipase"/>
</dbReference>
<accession>A0ABD6EE26</accession>
<comment type="caution">
    <text evidence="3">The sequence shown here is derived from an EMBL/GenBank/DDBJ whole genome shotgun (WGS) entry which is preliminary data.</text>
</comment>
<protein>
    <recommendedName>
        <fullName evidence="2">Carboxylesterase type B domain-containing protein</fullName>
    </recommendedName>
</protein>
<keyword evidence="1" id="KW-0472">Membrane</keyword>
<dbReference type="SUPFAM" id="SSF53474">
    <property type="entry name" value="alpha/beta-Hydrolases"/>
    <property type="match status" value="1"/>
</dbReference>
<evidence type="ECO:0000256" key="1">
    <source>
        <dbReference type="SAM" id="Phobius"/>
    </source>
</evidence>
<dbReference type="Pfam" id="PF00135">
    <property type="entry name" value="COesterase"/>
    <property type="match status" value="1"/>
</dbReference>
<proteinExistence type="predicted"/>
<dbReference type="PANTHER" id="PTHR11559">
    <property type="entry name" value="CARBOXYLESTERASE"/>
    <property type="match status" value="1"/>
</dbReference>
<keyword evidence="1" id="KW-1133">Transmembrane helix</keyword>
<evidence type="ECO:0000313" key="3">
    <source>
        <dbReference type="EMBL" id="MFH4978248.1"/>
    </source>
</evidence>
<dbReference type="InterPro" id="IPR029058">
    <property type="entry name" value="AB_hydrolase_fold"/>
</dbReference>
<name>A0ABD6EE26_9BILA</name>
<evidence type="ECO:0000313" key="4">
    <source>
        <dbReference type="Proteomes" id="UP001608902"/>
    </source>
</evidence>